<dbReference type="EMBL" id="OU963863">
    <property type="protein sequence ID" value="CAH0384459.1"/>
    <property type="molecule type" value="Genomic_DNA"/>
</dbReference>
<evidence type="ECO:0000256" key="13">
    <source>
        <dbReference type="ARBA" id="ARBA00023254"/>
    </source>
</evidence>
<keyword evidence="6" id="KW-0255">Endonuclease</keyword>
<evidence type="ECO:0000256" key="2">
    <source>
        <dbReference type="ARBA" id="ARBA00004123"/>
    </source>
</evidence>
<dbReference type="GO" id="GO:0008821">
    <property type="term" value="F:crossover junction DNA endonuclease activity"/>
    <property type="evidence" value="ECO:0007669"/>
    <property type="project" value="TreeGrafter"/>
</dbReference>
<keyword evidence="13" id="KW-0469">Meiosis</keyword>
<evidence type="ECO:0000256" key="3">
    <source>
        <dbReference type="ARBA" id="ARBA00005313"/>
    </source>
</evidence>
<dbReference type="InterPro" id="IPR042530">
    <property type="entry name" value="EME1/EME2_C"/>
</dbReference>
<dbReference type="KEGG" id="btab:109043591"/>
<dbReference type="GO" id="GO:0006302">
    <property type="term" value="P:double-strand break repair"/>
    <property type="evidence" value="ECO:0007669"/>
    <property type="project" value="TreeGrafter"/>
</dbReference>
<dbReference type="GO" id="GO:0000712">
    <property type="term" value="P:resolution of meiotic recombination intermediates"/>
    <property type="evidence" value="ECO:0007669"/>
    <property type="project" value="TreeGrafter"/>
</dbReference>
<evidence type="ECO:0000259" key="15">
    <source>
        <dbReference type="Pfam" id="PF02732"/>
    </source>
</evidence>
<keyword evidence="9" id="KW-0460">Magnesium</keyword>
<accession>A0A9P0A561</accession>
<evidence type="ECO:0000256" key="4">
    <source>
        <dbReference type="ARBA" id="ARBA00022722"/>
    </source>
</evidence>
<dbReference type="PANTHER" id="PTHR21077">
    <property type="entry name" value="EME1 PROTEIN"/>
    <property type="match status" value="1"/>
</dbReference>
<proteinExistence type="inferred from homology"/>
<evidence type="ECO:0000256" key="10">
    <source>
        <dbReference type="ARBA" id="ARBA00023172"/>
    </source>
</evidence>
<comment type="cofactor">
    <cofactor evidence="1">
        <name>Mg(2+)</name>
        <dbReference type="ChEBI" id="CHEBI:18420"/>
    </cofactor>
</comment>
<evidence type="ECO:0000256" key="11">
    <source>
        <dbReference type="ARBA" id="ARBA00023204"/>
    </source>
</evidence>
<dbReference type="GO" id="GO:0048476">
    <property type="term" value="C:Holliday junction resolvase complex"/>
    <property type="evidence" value="ECO:0007669"/>
    <property type="project" value="InterPro"/>
</dbReference>
<dbReference type="Gene3D" id="3.40.50.10130">
    <property type="match status" value="1"/>
</dbReference>
<keyword evidence="11" id="KW-0234">DNA repair</keyword>
<dbReference type="GO" id="GO:0031297">
    <property type="term" value="P:replication fork processing"/>
    <property type="evidence" value="ECO:0007669"/>
    <property type="project" value="TreeGrafter"/>
</dbReference>
<evidence type="ECO:0000256" key="12">
    <source>
        <dbReference type="ARBA" id="ARBA00023242"/>
    </source>
</evidence>
<dbReference type="InterPro" id="IPR033310">
    <property type="entry name" value="Mms4/EME1/EME2"/>
</dbReference>
<feature type="domain" description="ERCC4" evidence="15">
    <location>
        <begin position="172"/>
        <end position="324"/>
    </location>
</feature>
<feature type="compositionally biased region" description="Polar residues" evidence="14">
    <location>
        <begin position="72"/>
        <end position="87"/>
    </location>
</feature>
<sequence>MDNPILVISSDEESNSGSSPRNISTIDDYHRELNFYDKERSGPSWNDEAEELAGNTHNRNAHDLSESDSDGDSQINSYLSQKKSQPQKGKRQRKNVSEAELQKKKEKEEKKKALNEERRRKKEEEAKRKADKKAASELLKKMKPGECMKLVTIVIDTNILSCSFGGALLAPVQASGAGSKICPQLTPHSITWTQENIHGEKINQNHIMIVWTAETLVQTVYHETLYKDVMEIQRLNPGKTITLVIFGIQNYFSQQKSSKSKAMKSQIAGTKNSESNSKSSSHEALPIITRVQLEESLTEIQLHANCCHRLVESNEDVGQFILQFTKAIAETPYKKMMFDKKQQDLEWFAAGDSKDSVRIDKNGNGFSRLWQKQICQFNQVGLDLADAIISHYKTPQALITAYGKCEDQREAELLLKDLPVRRGVGPLISTRRVGPELSKKLYLFFTSDDETATFSQENK</sequence>
<feature type="compositionally biased region" description="Basic and acidic residues" evidence="14">
    <location>
        <begin position="27"/>
        <end position="41"/>
    </location>
</feature>
<evidence type="ECO:0000313" key="17">
    <source>
        <dbReference type="Proteomes" id="UP001152759"/>
    </source>
</evidence>
<comment type="subcellular location">
    <subcellularLocation>
        <location evidence="2">Nucleus</location>
    </subcellularLocation>
</comment>
<dbReference type="GO" id="GO:0031573">
    <property type="term" value="P:mitotic intra-S DNA damage checkpoint signaling"/>
    <property type="evidence" value="ECO:0007669"/>
    <property type="project" value="TreeGrafter"/>
</dbReference>
<evidence type="ECO:0000256" key="1">
    <source>
        <dbReference type="ARBA" id="ARBA00001946"/>
    </source>
</evidence>
<evidence type="ECO:0000256" key="6">
    <source>
        <dbReference type="ARBA" id="ARBA00022759"/>
    </source>
</evidence>
<dbReference type="GO" id="GO:0005634">
    <property type="term" value="C:nucleus"/>
    <property type="evidence" value="ECO:0007669"/>
    <property type="project" value="UniProtKB-SubCell"/>
</dbReference>
<comment type="similarity">
    <text evidence="3">Belongs to the EME1/MMS4 family.</text>
</comment>
<feature type="region of interest" description="Disordered" evidence="14">
    <location>
        <begin position="262"/>
        <end position="281"/>
    </location>
</feature>
<evidence type="ECO:0000256" key="5">
    <source>
        <dbReference type="ARBA" id="ARBA00022723"/>
    </source>
</evidence>
<keyword evidence="7" id="KW-0227">DNA damage</keyword>
<keyword evidence="8" id="KW-0378">Hydrolase</keyword>
<dbReference type="Pfam" id="PF02732">
    <property type="entry name" value="ERCC4"/>
    <property type="match status" value="1"/>
</dbReference>
<evidence type="ECO:0000256" key="8">
    <source>
        <dbReference type="ARBA" id="ARBA00022801"/>
    </source>
</evidence>
<dbReference type="Gene3D" id="1.10.150.670">
    <property type="entry name" value="Crossover junction endonuclease EME1, DNA-binding domain"/>
    <property type="match status" value="1"/>
</dbReference>
<evidence type="ECO:0000256" key="14">
    <source>
        <dbReference type="SAM" id="MobiDB-lite"/>
    </source>
</evidence>
<dbReference type="Pfam" id="PF21292">
    <property type="entry name" value="EME1-MUS81_C"/>
    <property type="match status" value="1"/>
</dbReference>
<keyword evidence="4" id="KW-0540">Nuclease</keyword>
<evidence type="ECO:0000256" key="9">
    <source>
        <dbReference type="ARBA" id="ARBA00022842"/>
    </source>
</evidence>
<feature type="compositionally biased region" description="Basic and acidic residues" evidence="14">
    <location>
        <begin position="95"/>
        <end position="137"/>
    </location>
</feature>
<keyword evidence="17" id="KW-1185">Reference proteome</keyword>
<evidence type="ECO:0000313" key="16">
    <source>
        <dbReference type="EMBL" id="CAH0384459.1"/>
    </source>
</evidence>
<dbReference type="GO" id="GO:0046872">
    <property type="term" value="F:metal ion binding"/>
    <property type="evidence" value="ECO:0007669"/>
    <property type="project" value="UniProtKB-KW"/>
</dbReference>
<dbReference type="GO" id="GO:0003677">
    <property type="term" value="F:DNA binding"/>
    <property type="evidence" value="ECO:0007669"/>
    <property type="project" value="InterPro"/>
</dbReference>
<reference evidence="16" key="1">
    <citation type="submission" date="2021-12" db="EMBL/GenBank/DDBJ databases">
        <authorList>
            <person name="King R."/>
        </authorList>
    </citation>
    <scope>NUCLEOTIDE SEQUENCE</scope>
</reference>
<keyword evidence="5" id="KW-0479">Metal-binding</keyword>
<evidence type="ECO:0000256" key="7">
    <source>
        <dbReference type="ARBA" id="ARBA00022763"/>
    </source>
</evidence>
<dbReference type="FunFam" id="1.10.150.670:FF:000002">
    <property type="entry name" value="Crossover junction endonuclease EME1"/>
    <property type="match status" value="1"/>
</dbReference>
<dbReference type="InterPro" id="IPR006166">
    <property type="entry name" value="ERCC4_domain"/>
</dbReference>
<protein>
    <recommendedName>
        <fullName evidence="15">ERCC4 domain-containing protein</fullName>
    </recommendedName>
</protein>
<organism evidence="16 17">
    <name type="scientific">Bemisia tabaci</name>
    <name type="common">Sweetpotato whitefly</name>
    <name type="synonym">Aleurodes tabaci</name>
    <dbReference type="NCBI Taxonomy" id="7038"/>
    <lineage>
        <taxon>Eukaryota</taxon>
        <taxon>Metazoa</taxon>
        <taxon>Ecdysozoa</taxon>
        <taxon>Arthropoda</taxon>
        <taxon>Hexapoda</taxon>
        <taxon>Insecta</taxon>
        <taxon>Pterygota</taxon>
        <taxon>Neoptera</taxon>
        <taxon>Paraneoptera</taxon>
        <taxon>Hemiptera</taxon>
        <taxon>Sternorrhyncha</taxon>
        <taxon>Aleyrodoidea</taxon>
        <taxon>Aleyrodidae</taxon>
        <taxon>Aleyrodinae</taxon>
        <taxon>Bemisia</taxon>
    </lineage>
</organism>
<keyword evidence="10" id="KW-0233">DNA recombination</keyword>
<gene>
    <name evidence="16" type="ORF">BEMITA_LOCUS3784</name>
</gene>
<feature type="region of interest" description="Disordered" evidence="14">
    <location>
        <begin position="1"/>
        <end position="137"/>
    </location>
</feature>
<dbReference type="AlphaFoldDB" id="A0A9P0A561"/>
<dbReference type="Proteomes" id="UP001152759">
    <property type="component" value="Chromosome 2"/>
</dbReference>
<feature type="compositionally biased region" description="Low complexity" evidence="14">
    <location>
        <begin position="263"/>
        <end position="279"/>
    </location>
</feature>
<dbReference type="PANTHER" id="PTHR21077:SF5">
    <property type="entry name" value="CROSSOVER JUNCTION ENDONUCLEASE MMS4"/>
    <property type="match status" value="1"/>
</dbReference>
<keyword evidence="12" id="KW-0539">Nucleus</keyword>
<name>A0A9P0A561_BEMTA</name>